<reference evidence="17 18" key="1">
    <citation type="journal article" date="2021" name="Elife">
        <title>Chloroplast acquisition without the gene transfer in kleptoplastic sea slugs, Plakobranchus ocellatus.</title>
        <authorList>
            <person name="Maeda T."/>
            <person name="Takahashi S."/>
            <person name="Yoshida T."/>
            <person name="Shimamura S."/>
            <person name="Takaki Y."/>
            <person name="Nagai Y."/>
            <person name="Toyoda A."/>
            <person name="Suzuki Y."/>
            <person name="Arimoto A."/>
            <person name="Ishii H."/>
            <person name="Satoh N."/>
            <person name="Nishiyama T."/>
            <person name="Hasebe M."/>
            <person name="Maruyama T."/>
            <person name="Minagawa J."/>
            <person name="Obokata J."/>
            <person name="Shigenobu S."/>
        </authorList>
    </citation>
    <scope>NUCLEOTIDE SEQUENCE [LARGE SCALE GENOMIC DNA]</scope>
</reference>
<dbReference type="InterPro" id="IPR013099">
    <property type="entry name" value="K_chnl_dom"/>
</dbReference>
<organism evidence="17 18">
    <name type="scientific">Plakobranchus ocellatus</name>
    <dbReference type="NCBI Taxonomy" id="259542"/>
    <lineage>
        <taxon>Eukaryota</taxon>
        <taxon>Metazoa</taxon>
        <taxon>Spiralia</taxon>
        <taxon>Lophotrochozoa</taxon>
        <taxon>Mollusca</taxon>
        <taxon>Gastropoda</taxon>
        <taxon>Heterobranchia</taxon>
        <taxon>Euthyneura</taxon>
        <taxon>Panpulmonata</taxon>
        <taxon>Sacoglossa</taxon>
        <taxon>Placobranchoidea</taxon>
        <taxon>Plakobranchidae</taxon>
        <taxon>Plakobranchus</taxon>
    </lineage>
</organism>
<dbReference type="FunFam" id="3.40.50.720:FF:000034">
    <property type="entry name" value="Potassium channel subfamily T member 1"/>
    <property type="match status" value="1"/>
</dbReference>
<dbReference type="Pfam" id="PF07885">
    <property type="entry name" value="Ion_trans_2"/>
    <property type="match status" value="1"/>
</dbReference>
<dbReference type="Gene3D" id="1.10.287.70">
    <property type="match status" value="1"/>
</dbReference>
<keyword evidence="10 17" id="KW-0407">Ion channel</keyword>
<sequence>MTNVRQLRSIARRTTGPWTVTRRMAETVDCNTSEHRSILAQDIGALAYRRCSRSAKACWVLFGHRMQQMMSTTFFLEIICAVPMLATLAYPPLLKDLFVPVFLNCRLAQRSLQKIYNDLHLTRQRFQTMSVTLLQQMIILMTNIICLAFVTICMVQHLQRASSKKQLNMFESFYFVVVTFSTVGYGDISPDIWLSRLFMVMMICIAFASLPRQIEGLISTYLERKKAGGEYSQRTAQRYRHVIVCTSFLTQDTVMDFLNEFYAHPKLEDHSVILLCPQELDSSMQVILKDPKWAHRVIYMKGSSLKDIDLTRSRVLQADACFFLAPRPVCDKAKADRHTILRSWAVKDFAPGCKQYIQLFSAANKIHVKFAEHVVCEDEFKYALLANNCLYPGLSTLVSLLVHTSSGHEGILASEPWQQVYGRHSGNEIYHIQLQKSVFFNQYEGETFPRASADAHHRFGVALLGVLDPDMANPHLQLNPGPLYKLKNTDFCFYMSVTREEYSKFKADALKNIPRRQSENIAQIALALQKYHTDADNSTTSDDPDESVFNTITSLMGNRIARMAHSNNNQPLDTIDARRASASVSTPLLPGGGDLTLTTSTLVTPPGAVNSTDNNAATSTGERTNKRFTVTPASTTPSQSGTTSDCSSSQPFSPGQGDNNNSAQASLGITDHACQPGAERRRLFQTVQNHSINSLDNVDHRHHAGRVLQYWADMEQDKLTTGRPPVTIYPFSRKTTCHIMTEPRNLCCLQWGQDCGHCHYKNARDERWGHQLIILAAEHASTGIFNFIVPLRSSFIGINGLSPIVLLLEEEPDNLFLSTIAQFPLVYYMKGSIRSVDDLLMGGINKASHLVVVNRDSDSDHGGEEILADSETIVAVQTIFRLFPNTHVVTELSQASNMRFMQFTAQEAGAQETSKLEQALKESMFTNMNHIFRLPFAGGRVFSASMLDTLLYQTFVKGYLISFVRLLLGIDAEEGSGHLSSIRIKRATLQKFPEYGELYEGLCTATGEIPFAIYRTERVSNGDTFSAKVDNKVQKNSVYMKKSSSVISRTRFSHLCRPDHGDLGGMIRNRLQSLDLSLSDYSDVRRRPNTLSYIITNPSPKLKLRIGDIVYVIQPSSMYAKPSKHKFYMHRSHSFNDDKLSTMPPSYQQLATRQRAHTDLDSGNNYSTYHPGVSANAFAASCRPLGSNKKRHSIPTDIKGAKEVSFDTSPRNLPIPEIDQTLCEDSRKPSNNNVLSPNFVTKPGDSDSVGTTRKPFSSANHVSVDLGAGERGVKKDGVATAAEGKVGRDKEHKMDVEEIALKPWPVGTEQGSAPANSVLVNVDSNMSAADDNRL</sequence>
<dbReference type="InterPro" id="IPR003929">
    <property type="entry name" value="K_chnl_BK_asu"/>
</dbReference>
<feature type="compositionally biased region" description="Low complexity" evidence="12">
    <location>
        <begin position="638"/>
        <end position="650"/>
    </location>
</feature>
<feature type="transmembrane region" description="Helical" evidence="13">
    <location>
        <begin position="74"/>
        <end position="93"/>
    </location>
</feature>
<evidence type="ECO:0000256" key="13">
    <source>
        <dbReference type="SAM" id="Phobius"/>
    </source>
</evidence>
<keyword evidence="8" id="KW-0406">Ion transport</keyword>
<feature type="compositionally biased region" description="Polar residues" evidence="12">
    <location>
        <begin position="609"/>
        <end position="637"/>
    </location>
</feature>
<name>A0AAV4C890_9GAST</name>
<dbReference type="FunFam" id="3.40.50.720:FF:000011">
    <property type="entry name" value="Potassium channel subfamily T member 1"/>
    <property type="match status" value="1"/>
</dbReference>
<dbReference type="PANTHER" id="PTHR10027">
    <property type="entry name" value="CALCIUM-ACTIVATED POTASSIUM CHANNEL ALPHA CHAIN"/>
    <property type="match status" value="1"/>
</dbReference>
<evidence type="ECO:0000256" key="12">
    <source>
        <dbReference type="SAM" id="MobiDB-lite"/>
    </source>
</evidence>
<dbReference type="Pfam" id="PF22614">
    <property type="entry name" value="Slo-like_RCK"/>
    <property type="match status" value="2"/>
</dbReference>
<keyword evidence="3" id="KW-0633">Potassium transport</keyword>
<evidence type="ECO:0000313" key="18">
    <source>
        <dbReference type="Proteomes" id="UP000735302"/>
    </source>
</evidence>
<evidence type="ECO:0000259" key="16">
    <source>
        <dbReference type="Pfam" id="PF22614"/>
    </source>
</evidence>
<dbReference type="InterPro" id="IPR047871">
    <property type="entry name" value="K_chnl_Slo-like"/>
</dbReference>
<feature type="transmembrane region" description="Helical" evidence="13">
    <location>
        <begin position="133"/>
        <end position="155"/>
    </location>
</feature>
<dbReference type="GO" id="GO:0015271">
    <property type="term" value="F:outward rectifier potassium channel activity"/>
    <property type="evidence" value="ECO:0007669"/>
    <property type="project" value="TreeGrafter"/>
</dbReference>
<feature type="compositionally biased region" description="Low complexity" evidence="12">
    <location>
        <begin position="595"/>
        <end position="607"/>
    </location>
</feature>
<keyword evidence="2" id="KW-0813">Transport</keyword>
<evidence type="ECO:0000259" key="15">
    <source>
        <dbReference type="Pfam" id="PF07885"/>
    </source>
</evidence>
<evidence type="ECO:0000256" key="10">
    <source>
        <dbReference type="ARBA" id="ARBA00023303"/>
    </source>
</evidence>
<feature type="compositionally biased region" description="Polar residues" evidence="12">
    <location>
        <begin position="1229"/>
        <end position="1239"/>
    </location>
</feature>
<dbReference type="FunFam" id="1.10.287.70:FF:000058">
    <property type="entry name" value="Potassium sodium-activated channel subfamily T member 2"/>
    <property type="match status" value="1"/>
</dbReference>
<dbReference type="GO" id="GO:0005886">
    <property type="term" value="C:plasma membrane"/>
    <property type="evidence" value="ECO:0007669"/>
    <property type="project" value="TreeGrafter"/>
</dbReference>
<keyword evidence="6" id="KW-0630">Potassium</keyword>
<feature type="compositionally biased region" description="Polar residues" evidence="12">
    <location>
        <begin position="651"/>
        <end position="665"/>
    </location>
</feature>
<comment type="subcellular location">
    <subcellularLocation>
        <location evidence="1">Membrane</location>
        <topology evidence="1">Multi-pass membrane protein</topology>
    </subcellularLocation>
</comment>
<evidence type="ECO:0000256" key="2">
    <source>
        <dbReference type="ARBA" id="ARBA00022448"/>
    </source>
</evidence>
<evidence type="ECO:0000313" key="17">
    <source>
        <dbReference type="EMBL" id="GFO28926.1"/>
    </source>
</evidence>
<dbReference type="InterPro" id="IPR003148">
    <property type="entry name" value="RCK_N"/>
</dbReference>
<feature type="domain" description="RCK N-terminal" evidence="16">
    <location>
        <begin position="240"/>
        <end position="356"/>
    </location>
</feature>
<feature type="region of interest" description="Disordered" evidence="12">
    <location>
        <begin position="584"/>
        <end position="665"/>
    </location>
</feature>
<gene>
    <name evidence="17" type="ORF">PoB_005543100</name>
</gene>
<feature type="transmembrane region" description="Helical" evidence="13">
    <location>
        <begin position="167"/>
        <end position="186"/>
    </location>
</feature>
<feature type="domain" description="Potassium channel" evidence="15">
    <location>
        <begin position="140"/>
        <end position="208"/>
    </location>
</feature>
<dbReference type="SUPFAM" id="SSF81324">
    <property type="entry name" value="Voltage-gated potassium channels"/>
    <property type="match status" value="1"/>
</dbReference>
<keyword evidence="4 13" id="KW-0812">Transmembrane</keyword>
<dbReference type="GO" id="GO:0005228">
    <property type="term" value="F:intracellular sodium-activated potassium channel activity"/>
    <property type="evidence" value="ECO:0007669"/>
    <property type="project" value="TreeGrafter"/>
</dbReference>
<keyword evidence="18" id="KW-1185">Reference proteome</keyword>
<dbReference type="Gene3D" id="3.40.50.720">
    <property type="entry name" value="NAD(P)-binding Rossmann-like Domain"/>
    <property type="match status" value="2"/>
</dbReference>
<feature type="domain" description="RCK N-terminal" evidence="16">
    <location>
        <begin position="770"/>
        <end position="890"/>
    </location>
</feature>
<evidence type="ECO:0000259" key="14">
    <source>
        <dbReference type="Pfam" id="PF03493"/>
    </source>
</evidence>
<evidence type="ECO:0000256" key="4">
    <source>
        <dbReference type="ARBA" id="ARBA00022692"/>
    </source>
</evidence>
<dbReference type="Proteomes" id="UP000735302">
    <property type="component" value="Unassembled WGS sequence"/>
</dbReference>
<dbReference type="PANTHER" id="PTHR10027:SF10">
    <property type="entry name" value="SLOWPOKE 2, ISOFORM D"/>
    <property type="match status" value="1"/>
</dbReference>
<comment type="caution">
    <text evidence="17">The sequence shown here is derived from an EMBL/GenBank/DDBJ whole genome shotgun (WGS) entry which is preliminary data.</text>
</comment>
<keyword evidence="5" id="KW-0631">Potassium channel</keyword>
<evidence type="ECO:0000256" key="6">
    <source>
        <dbReference type="ARBA" id="ARBA00022958"/>
    </source>
</evidence>
<evidence type="ECO:0000256" key="7">
    <source>
        <dbReference type="ARBA" id="ARBA00022989"/>
    </source>
</evidence>
<evidence type="ECO:0000256" key="1">
    <source>
        <dbReference type="ARBA" id="ARBA00004141"/>
    </source>
</evidence>
<evidence type="ECO:0000256" key="5">
    <source>
        <dbReference type="ARBA" id="ARBA00022826"/>
    </source>
</evidence>
<keyword evidence="9 13" id="KW-0472">Membrane</keyword>
<evidence type="ECO:0000256" key="11">
    <source>
        <dbReference type="ARBA" id="ARBA00034430"/>
    </source>
</evidence>
<feature type="domain" description="Calcium-activated potassium channel BK alpha subunit" evidence="14">
    <location>
        <begin position="372"/>
        <end position="466"/>
    </location>
</feature>
<proteinExistence type="predicted"/>
<evidence type="ECO:0000256" key="3">
    <source>
        <dbReference type="ARBA" id="ARBA00022538"/>
    </source>
</evidence>
<dbReference type="Pfam" id="PF03493">
    <property type="entry name" value="BK_channel_a"/>
    <property type="match status" value="1"/>
</dbReference>
<evidence type="ECO:0000256" key="8">
    <source>
        <dbReference type="ARBA" id="ARBA00023065"/>
    </source>
</evidence>
<keyword evidence="7 13" id="KW-1133">Transmembrane helix</keyword>
<accession>A0AAV4C890</accession>
<dbReference type="EMBL" id="BLXT01006100">
    <property type="protein sequence ID" value="GFO28926.1"/>
    <property type="molecule type" value="Genomic_DNA"/>
</dbReference>
<protein>
    <submittedName>
        <fullName evidence="17">Potassium channel subfamily t member 1</fullName>
    </submittedName>
</protein>
<comment type="catalytic activity">
    <reaction evidence="11">
        <text>K(+)(in) = K(+)(out)</text>
        <dbReference type="Rhea" id="RHEA:29463"/>
        <dbReference type="ChEBI" id="CHEBI:29103"/>
    </reaction>
</comment>
<feature type="region of interest" description="Disordered" evidence="12">
    <location>
        <begin position="1223"/>
        <end position="1256"/>
    </location>
</feature>
<evidence type="ECO:0000256" key="9">
    <source>
        <dbReference type="ARBA" id="ARBA00023136"/>
    </source>
</evidence>